<dbReference type="Proteomes" id="UP000509702">
    <property type="component" value="Plasmid unnamed7"/>
</dbReference>
<name>A0A6N1AT27_9PROT</name>
<gene>
    <name evidence="1" type="ORF">HUE56_29710</name>
</gene>
<keyword evidence="2" id="KW-1185">Reference proteome</keyword>
<sequence length="56" mass="6079">MMQSVTIRTVDNNGDIIGEETSSVVRITDPSQIQEMLNLIQAGLTFEEAAARIEAA</sequence>
<organism evidence="1 2">
    <name type="scientific">Azospirillum oryzae</name>
    <dbReference type="NCBI Taxonomy" id="286727"/>
    <lineage>
        <taxon>Bacteria</taxon>
        <taxon>Pseudomonadati</taxon>
        <taxon>Pseudomonadota</taxon>
        <taxon>Alphaproteobacteria</taxon>
        <taxon>Rhodospirillales</taxon>
        <taxon>Azospirillaceae</taxon>
        <taxon>Azospirillum</taxon>
    </lineage>
</organism>
<protein>
    <submittedName>
        <fullName evidence="1">Uncharacterized protein</fullName>
    </submittedName>
</protein>
<geneLocation type="plasmid" evidence="1 2">
    <name>unnamed7</name>
</geneLocation>
<accession>A0A6N1AT27</accession>
<proteinExistence type="predicted"/>
<dbReference type="KEGG" id="aoz:HUE56_29710"/>
<evidence type="ECO:0000313" key="1">
    <source>
        <dbReference type="EMBL" id="QKS54680.1"/>
    </source>
</evidence>
<keyword evidence="1" id="KW-0614">Plasmid</keyword>
<evidence type="ECO:0000313" key="2">
    <source>
        <dbReference type="Proteomes" id="UP000509702"/>
    </source>
</evidence>
<dbReference type="AlphaFoldDB" id="A0A6N1AT27"/>
<dbReference type="RefSeq" id="WP_158282499.1">
    <property type="nucleotide sequence ID" value="NZ_BSOV01000001.1"/>
</dbReference>
<reference evidence="1 2" key="1">
    <citation type="submission" date="2020-06" db="EMBL/GenBank/DDBJ databases">
        <title>Complete genome of Azosprillum oryzae KACC14407.</title>
        <authorList>
            <person name="Kim M."/>
            <person name="Park Y.-J."/>
            <person name="Shin J.-H."/>
        </authorList>
    </citation>
    <scope>NUCLEOTIDE SEQUENCE [LARGE SCALE GENOMIC DNA]</scope>
    <source>
        <strain evidence="1 2">KACC 14407</strain>
        <plasmid evidence="1 2">unnamed7</plasmid>
    </source>
</reference>
<dbReference type="EMBL" id="CP054622">
    <property type="protein sequence ID" value="QKS54680.1"/>
    <property type="molecule type" value="Genomic_DNA"/>
</dbReference>